<accession>A0AAI8YND7</accession>
<sequence length="79" mass="8917">MPSQKAMLSSALAKASTAVQLDNAQYHSGARKYYAEACELLQQIIARASNEEDRKKLDGIRVRYILRIRQLDALLPEEP</sequence>
<evidence type="ECO:0000313" key="3">
    <source>
        <dbReference type="Proteomes" id="UP001295740"/>
    </source>
</evidence>
<name>A0AAI8YND7_9PEZI</name>
<dbReference type="Pfam" id="PF04212">
    <property type="entry name" value="MIT"/>
    <property type="match status" value="1"/>
</dbReference>
<proteinExistence type="predicted"/>
<dbReference type="PANTHER" id="PTHR37327:SF1">
    <property type="entry name" value="MICROTUBULE INTERACTING AND TRANSPORT DOMAIN-CONTAINING PROTEIN"/>
    <property type="match status" value="1"/>
</dbReference>
<comment type="caution">
    <text evidence="2">The sequence shown here is derived from an EMBL/GenBank/DDBJ whole genome shotgun (WGS) entry which is preliminary data.</text>
</comment>
<dbReference type="Proteomes" id="UP001295740">
    <property type="component" value="Unassembled WGS sequence"/>
</dbReference>
<dbReference type="PANTHER" id="PTHR37327">
    <property type="entry name" value="CHROMOSOME 1, WHOLE GENOME SHOTGUN SEQUENCE"/>
    <property type="match status" value="1"/>
</dbReference>
<dbReference type="InterPro" id="IPR036181">
    <property type="entry name" value="MIT_dom_sf"/>
</dbReference>
<dbReference type="EMBL" id="CAUWAG010000018">
    <property type="protein sequence ID" value="CAJ2511254.1"/>
    <property type="molecule type" value="Genomic_DNA"/>
</dbReference>
<dbReference type="AlphaFoldDB" id="A0AAI8YND7"/>
<dbReference type="SUPFAM" id="SSF116846">
    <property type="entry name" value="MIT domain"/>
    <property type="match status" value="1"/>
</dbReference>
<organism evidence="2 3">
    <name type="scientific">Anthostomella pinea</name>
    <dbReference type="NCBI Taxonomy" id="933095"/>
    <lineage>
        <taxon>Eukaryota</taxon>
        <taxon>Fungi</taxon>
        <taxon>Dikarya</taxon>
        <taxon>Ascomycota</taxon>
        <taxon>Pezizomycotina</taxon>
        <taxon>Sordariomycetes</taxon>
        <taxon>Xylariomycetidae</taxon>
        <taxon>Xylariales</taxon>
        <taxon>Xylariaceae</taxon>
        <taxon>Anthostomella</taxon>
    </lineage>
</organism>
<keyword evidence="3" id="KW-1185">Reference proteome</keyword>
<feature type="domain" description="MIT" evidence="1">
    <location>
        <begin position="8"/>
        <end position="72"/>
    </location>
</feature>
<protein>
    <submittedName>
        <fullName evidence="2">Uu.00g068790.m01.CDS01</fullName>
    </submittedName>
</protein>
<evidence type="ECO:0000313" key="2">
    <source>
        <dbReference type="EMBL" id="CAJ2511254.1"/>
    </source>
</evidence>
<dbReference type="InterPro" id="IPR007330">
    <property type="entry name" value="MIT_dom"/>
</dbReference>
<reference evidence="2" key="1">
    <citation type="submission" date="2023-10" db="EMBL/GenBank/DDBJ databases">
        <authorList>
            <person name="Hackl T."/>
        </authorList>
    </citation>
    <scope>NUCLEOTIDE SEQUENCE</scope>
</reference>
<evidence type="ECO:0000259" key="1">
    <source>
        <dbReference type="Pfam" id="PF04212"/>
    </source>
</evidence>
<gene>
    <name evidence="2" type="ORF">KHLLAP_LOCUS11722</name>
</gene>
<dbReference type="Gene3D" id="1.20.58.80">
    <property type="entry name" value="Phosphotransferase system, lactose/cellobiose-type IIA subunit"/>
    <property type="match status" value="1"/>
</dbReference>